<accession>A0ACC1IZI2</accession>
<proteinExistence type="predicted"/>
<organism evidence="1 2">
    <name type="scientific">Linderina macrospora</name>
    <dbReference type="NCBI Taxonomy" id="4868"/>
    <lineage>
        <taxon>Eukaryota</taxon>
        <taxon>Fungi</taxon>
        <taxon>Fungi incertae sedis</taxon>
        <taxon>Zoopagomycota</taxon>
        <taxon>Kickxellomycotina</taxon>
        <taxon>Kickxellomycetes</taxon>
        <taxon>Kickxellales</taxon>
        <taxon>Kickxellaceae</taxon>
        <taxon>Linderina</taxon>
    </lineage>
</organism>
<evidence type="ECO:0000313" key="2">
    <source>
        <dbReference type="Proteomes" id="UP001150603"/>
    </source>
</evidence>
<sequence length="226" mass="26214">MECGERTLAEYWFKEYRMSAMSIFREEGSSYSRIIHKDMPMYARLFNLANPYYIIPPIWRPLDKSGREQDPAYDLAEVEQQLEMDRLRALDKLPLPFKGARKMLAIYTCVEEHRDLKAAESLAAEVIALSQDRALPRSLRRISSVDFALCWRYMVKGYLGELQYLQAAPTPDFVAVRMLSGRLVHWHREWEKAYARALKSNLTPMAKTGISLTSDEVATIRTVAQR</sequence>
<comment type="caution">
    <text evidence="1">The sequence shown here is derived from an EMBL/GenBank/DDBJ whole genome shotgun (WGS) entry which is preliminary data.</text>
</comment>
<reference evidence="1" key="1">
    <citation type="submission" date="2022-07" db="EMBL/GenBank/DDBJ databases">
        <title>Phylogenomic reconstructions and comparative analyses of Kickxellomycotina fungi.</title>
        <authorList>
            <person name="Reynolds N.K."/>
            <person name="Stajich J.E."/>
            <person name="Barry K."/>
            <person name="Grigoriev I.V."/>
            <person name="Crous P."/>
            <person name="Smith M.E."/>
        </authorList>
    </citation>
    <scope>NUCLEOTIDE SEQUENCE</scope>
    <source>
        <strain evidence="1">NRRL 5244</strain>
    </source>
</reference>
<keyword evidence="2" id="KW-1185">Reference proteome</keyword>
<dbReference type="EMBL" id="JANBPW010005873">
    <property type="protein sequence ID" value="KAJ1931703.1"/>
    <property type="molecule type" value="Genomic_DNA"/>
</dbReference>
<protein>
    <submittedName>
        <fullName evidence="1">Uncharacterized protein</fullName>
    </submittedName>
</protein>
<name>A0ACC1IZI2_9FUNG</name>
<dbReference type="Proteomes" id="UP001150603">
    <property type="component" value="Unassembled WGS sequence"/>
</dbReference>
<gene>
    <name evidence="1" type="ORF">FBU59_006623</name>
</gene>
<evidence type="ECO:0000313" key="1">
    <source>
        <dbReference type="EMBL" id="KAJ1931703.1"/>
    </source>
</evidence>